<dbReference type="Gene3D" id="3.90.550.10">
    <property type="entry name" value="Spore Coat Polysaccharide Biosynthesis Protein SpsA, Chain A"/>
    <property type="match status" value="1"/>
</dbReference>
<evidence type="ECO:0000256" key="1">
    <source>
        <dbReference type="ARBA" id="ARBA00022676"/>
    </source>
</evidence>
<dbReference type="EMBL" id="JACSPS010000001">
    <property type="protein sequence ID" value="MBD8016999.1"/>
    <property type="molecule type" value="Genomic_DNA"/>
</dbReference>
<evidence type="ECO:0000259" key="3">
    <source>
        <dbReference type="Pfam" id="PF00535"/>
    </source>
</evidence>
<reference evidence="4 5" key="1">
    <citation type="submission" date="2020-08" db="EMBL/GenBank/DDBJ databases">
        <title>A Genomic Blueprint of the Chicken Gut Microbiome.</title>
        <authorList>
            <person name="Gilroy R."/>
            <person name="Ravi A."/>
            <person name="Getino M."/>
            <person name="Pursley I."/>
            <person name="Horton D.L."/>
            <person name="Alikhan N.-F."/>
            <person name="Baker D."/>
            <person name="Gharbi K."/>
            <person name="Hall N."/>
            <person name="Watson M."/>
            <person name="Adriaenssens E.M."/>
            <person name="Foster-Nyarko E."/>
            <person name="Jarju S."/>
            <person name="Secka A."/>
            <person name="Antonio M."/>
            <person name="Oren A."/>
            <person name="Chaudhuri R."/>
            <person name="La Ragione R.M."/>
            <person name="Hildebrand F."/>
            <person name="Pallen M.J."/>
        </authorList>
    </citation>
    <scope>NUCLEOTIDE SEQUENCE [LARGE SCALE GENOMIC DNA]</scope>
    <source>
        <strain evidence="4 5">Sa1CVA4</strain>
    </source>
</reference>
<feature type="domain" description="Glycosyltransferase 2-like" evidence="3">
    <location>
        <begin position="8"/>
        <end position="174"/>
    </location>
</feature>
<dbReference type="PANTHER" id="PTHR22916">
    <property type="entry name" value="GLYCOSYLTRANSFERASE"/>
    <property type="match status" value="1"/>
</dbReference>
<dbReference type="Pfam" id="PF00535">
    <property type="entry name" value="Glycos_transf_2"/>
    <property type="match status" value="1"/>
</dbReference>
<comment type="caution">
    <text evidence="4">The sequence shown here is derived from an EMBL/GenBank/DDBJ whole genome shotgun (WGS) entry which is preliminary data.</text>
</comment>
<keyword evidence="2" id="KW-0808">Transferase</keyword>
<dbReference type="SUPFAM" id="SSF53448">
    <property type="entry name" value="Nucleotide-diphospho-sugar transferases"/>
    <property type="match status" value="1"/>
</dbReference>
<dbReference type="Proteomes" id="UP000626242">
    <property type="component" value="Unassembled WGS sequence"/>
</dbReference>
<dbReference type="CDD" id="cd00761">
    <property type="entry name" value="Glyco_tranf_GTA_type"/>
    <property type="match status" value="1"/>
</dbReference>
<organism evidence="4 5">
    <name type="scientific">Kaistella pullorum</name>
    <dbReference type="NCBI Taxonomy" id="2763074"/>
    <lineage>
        <taxon>Bacteria</taxon>
        <taxon>Pseudomonadati</taxon>
        <taxon>Bacteroidota</taxon>
        <taxon>Flavobacteriia</taxon>
        <taxon>Flavobacteriales</taxon>
        <taxon>Weeksellaceae</taxon>
        <taxon>Chryseobacterium group</taxon>
        <taxon>Kaistella</taxon>
    </lineage>
</organism>
<dbReference type="RefSeq" id="WP_251832212.1">
    <property type="nucleotide sequence ID" value="NZ_JACSPS010000001.1"/>
</dbReference>
<gene>
    <name evidence="4" type="ORF">H9628_00770</name>
</gene>
<keyword evidence="1" id="KW-0328">Glycosyltransferase</keyword>
<evidence type="ECO:0000313" key="4">
    <source>
        <dbReference type="EMBL" id="MBD8016999.1"/>
    </source>
</evidence>
<evidence type="ECO:0000256" key="2">
    <source>
        <dbReference type="ARBA" id="ARBA00022679"/>
    </source>
</evidence>
<proteinExistence type="predicted"/>
<name>A0ABR8WIW6_9FLAO</name>
<keyword evidence="5" id="KW-1185">Reference proteome</keyword>
<dbReference type="InterPro" id="IPR001173">
    <property type="entry name" value="Glyco_trans_2-like"/>
</dbReference>
<accession>A0ABR8WIW6</accession>
<evidence type="ECO:0000313" key="5">
    <source>
        <dbReference type="Proteomes" id="UP000626242"/>
    </source>
</evidence>
<sequence length="321" mass="37366">MAYQETISVIVPVYNVEKYLVRCLQSILNQTYSNIEVILINDGSTDGSLIICQEFAIVDERIVVINKSNGGSSSARNAGLALATGDYISFVDSDDYISPQMLEILLNNLRFENADISECGVYHTSTKIAKMTSNKIYTVDKESWLLNVIEKSEYAVWRRLYKKEILENKKFKVGFIYEDVFFLYDILDRINKIVKTSEKLYFYCDENSSIMRSDFSEKNINVIVASKYQYDFVTTSRFKNNIKVMVGGIYKSDLANTFCNLSYYPNYDRNKKVRKIIRKELNTLPYSGILTFLIRKLPVRLSSYFINIRKRFRHSKFKLSF</sequence>
<protein>
    <submittedName>
        <fullName evidence="4">Glycosyltransferase</fullName>
    </submittedName>
</protein>
<dbReference type="PANTHER" id="PTHR22916:SF51">
    <property type="entry name" value="GLYCOSYLTRANSFERASE EPSH-RELATED"/>
    <property type="match status" value="1"/>
</dbReference>
<dbReference type="InterPro" id="IPR029044">
    <property type="entry name" value="Nucleotide-diphossugar_trans"/>
</dbReference>